<sequence length="361" mass="41471">MFIGCCCNRSCIGFARPGRYGYFKPASIVFGGFRLLRSHLKLNLCCSLKRAERYTSSDWSRCLLSLPKSIILSRIRSHLFWTCCVSFLVSLFDHFFKVPPFNPIPHTLLGSAMGLLLVFRTNAAYDRFWEARKLVGVLAVQSREMTRCIHSYFNEEKFQVIKIRLVMLLKLFLVAFLQHVQGTADVVSFRKMIRSNPEYSDSSSHFVDIFADEIVHSPNPPLFVLFQLSMQIKAAFRETTNVSDWVVQRAKMEWQLSSLMEVLSGCERIITTPVPLGYSRHTSRFLSLWCFTFPLLVVSHFKFLTVPVTAFVCWSLFAIEEIGHVIEDPFLEGTQKLPIKSMISSLLADVDYVNHLPVFFS</sequence>
<dbReference type="PANTHER" id="PTHR33281">
    <property type="entry name" value="UPF0187 PROTEIN YNEE"/>
    <property type="match status" value="1"/>
</dbReference>
<dbReference type="Pfam" id="PF25539">
    <property type="entry name" value="Bestrophin_2"/>
    <property type="match status" value="1"/>
</dbReference>
<dbReference type="PANTHER" id="PTHR33281:SF19">
    <property type="entry name" value="VOLTAGE-DEPENDENT ANION CHANNEL-FORMING PROTEIN YNEE"/>
    <property type="match status" value="1"/>
</dbReference>
<proteinExistence type="predicted"/>
<name>M2Y919_GALSU</name>
<evidence type="ECO:0000256" key="3">
    <source>
        <dbReference type="ARBA" id="ARBA00022475"/>
    </source>
</evidence>
<organism evidence="8 9">
    <name type="scientific">Galdieria sulphuraria</name>
    <name type="common">Red alga</name>
    <dbReference type="NCBI Taxonomy" id="130081"/>
    <lineage>
        <taxon>Eukaryota</taxon>
        <taxon>Rhodophyta</taxon>
        <taxon>Bangiophyceae</taxon>
        <taxon>Galdieriales</taxon>
        <taxon>Galdieriaceae</taxon>
        <taxon>Galdieria</taxon>
    </lineage>
</organism>
<keyword evidence="7" id="KW-0472">Membrane</keyword>
<evidence type="ECO:0000256" key="2">
    <source>
        <dbReference type="ARBA" id="ARBA00022448"/>
    </source>
</evidence>
<evidence type="ECO:0000313" key="8">
    <source>
        <dbReference type="EMBL" id="EME32583.1"/>
    </source>
</evidence>
<keyword evidence="2" id="KW-0813">Transport</keyword>
<dbReference type="TCDB" id="1.A.46.2.10">
    <property type="family name" value="the anion channel-forming bestrophin (bestrophin) family"/>
</dbReference>
<evidence type="ECO:0000256" key="5">
    <source>
        <dbReference type="ARBA" id="ARBA00022989"/>
    </source>
</evidence>
<gene>
    <name evidence="8" type="ORF">Gasu_03530</name>
</gene>
<dbReference type="EMBL" id="KB454485">
    <property type="protein sequence ID" value="EME32583.1"/>
    <property type="molecule type" value="Genomic_DNA"/>
</dbReference>
<keyword evidence="6" id="KW-0406">Ion transport</keyword>
<dbReference type="AlphaFoldDB" id="M2Y919"/>
<dbReference type="Proteomes" id="UP000030680">
    <property type="component" value="Unassembled WGS sequence"/>
</dbReference>
<dbReference type="GO" id="GO:0005886">
    <property type="term" value="C:plasma membrane"/>
    <property type="evidence" value="ECO:0007669"/>
    <property type="project" value="UniProtKB-SubCell"/>
</dbReference>
<dbReference type="InterPro" id="IPR044669">
    <property type="entry name" value="YneE/VCCN1/2-like"/>
</dbReference>
<reference evidence="9" key="1">
    <citation type="journal article" date="2013" name="Science">
        <title>Gene transfer from bacteria and archaea facilitated evolution of an extremophilic eukaryote.</title>
        <authorList>
            <person name="Schonknecht G."/>
            <person name="Chen W.H."/>
            <person name="Ternes C.M."/>
            <person name="Barbier G.G."/>
            <person name="Shrestha R.P."/>
            <person name="Stanke M."/>
            <person name="Brautigam A."/>
            <person name="Baker B.J."/>
            <person name="Banfield J.F."/>
            <person name="Garavito R.M."/>
            <person name="Carr K."/>
            <person name="Wilkerson C."/>
            <person name="Rensing S.A."/>
            <person name="Gagneul D."/>
            <person name="Dickenson N.E."/>
            <person name="Oesterhelt C."/>
            <person name="Lercher M.J."/>
            <person name="Weber A.P."/>
        </authorList>
    </citation>
    <scope>NUCLEOTIDE SEQUENCE [LARGE SCALE GENOMIC DNA]</scope>
    <source>
        <strain evidence="9">074W</strain>
    </source>
</reference>
<dbReference type="KEGG" id="gsl:Gasu_03530"/>
<keyword evidence="9" id="KW-1185">Reference proteome</keyword>
<dbReference type="RefSeq" id="XP_005709103.1">
    <property type="nucleotide sequence ID" value="XM_005709046.1"/>
</dbReference>
<keyword evidence="5" id="KW-1133">Transmembrane helix</keyword>
<evidence type="ECO:0000256" key="1">
    <source>
        <dbReference type="ARBA" id="ARBA00004651"/>
    </source>
</evidence>
<dbReference type="STRING" id="130081.M2Y919"/>
<dbReference type="GeneID" id="17091149"/>
<protein>
    <submittedName>
        <fullName evidence="8">Uncharacterized protein</fullName>
    </submittedName>
</protein>
<evidence type="ECO:0000256" key="6">
    <source>
        <dbReference type="ARBA" id="ARBA00023065"/>
    </source>
</evidence>
<dbReference type="OrthoDB" id="1368at2759"/>
<dbReference type="OMA" id="AKINCLN"/>
<dbReference type="GO" id="GO:0005254">
    <property type="term" value="F:chloride channel activity"/>
    <property type="evidence" value="ECO:0007669"/>
    <property type="project" value="InterPro"/>
</dbReference>
<evidence type="ECO:0000256" key="4">
    <source>
        <dbReference type="ARBA" id="ARBA00022692"/>
    </source>
</evidence>
<dbReference type="eggNOG" id="ENOG502S20F">
    <property type="taxonomic scope" value="Eukaryota"/>
</dbReference>
<accession>M2Y919</accession>
<keyword evidence="4" id="KW-0812">Transmembrane</keyword>
<evidence type="ECO:0000313" key="9">
    <source>
        <dbReference type="Proteomes" id="UP000030680"/>
    </source>
</evidence>
<keyword evidence="3" id="KW-1003">Cell membrane</keyword>
<dbReference type="Gramene" id="EME32583">
    <property type="protein sequence ID" value="EME32583"/>
    <property type="gene ID" value="Gasu_03530"/>
</dbReference>
<comment type="subcellular location">
    <subcellularLocation>
        <location evidence="1">Cell membrane</location>
        <topology evidence="1">Multi-pass membrane protein</topology>
    </subcellularLocation>
</comment>
<evidence type="ECO:0000256" key="7">
    <source>
        <dbReference type="ARBA" id="ARBA00023136"/>
    </source>
</evidence>